<reference evidence="1" key="1">
    <citation type="journal article" date="2013" name="J. Plant Res.">
        <title>Effect of fungi and light on seed germination of three Opuntia species from semiarid lands of central Mexico.</title>
        <authorList>
            <person name="Delgado-Sanchez P."/>
            <person name="Jimenez-Bremont J.F."/>
            <person name="Guerrero-Gonzalez Mde L."/>
            <person name="Flores J."/>
        </authorList>
    </citation>
    <scope>NUCLEOTIDE SEQUENCE</scope>
    <source>
        <tissue evidence="1">Cladode</tissue>
    </source>
</reference>
<proteinExistence type="predicted"/>
<evidence type="ECO:0000313" key="1">
    <source>
        <dbReference type="EMBL" id="MBA4617828.1"/>
    </source>
</evidence>
<organism evidence="1">
    <name type="scientific">Opuntia streptacantha</name>
    <name type="common">Prickly pear cactus</name>
    <name type="synonym">Opuntia cardona</name>
    <dbReference type="NCBI Taxonomy" id="393608"/>
    <lineage>
        <taxon>Eukaryota</taxon>
        <taxon>Viridiplantae</taxon>
        <taxon>Streptophyta</taxon>
        <taxon>Embryophyta</taxon>
        <taxon>Tracheophyta</taxon>
        <taxon>Spermatophyta</taxon>
        <taxon>Magnoliopsida</taxon>
        <taxon>eudicotyledons</taxon>
        <taxon>Gunneridae</taxon>
        <taxon>Pentapetalae</taxon>
        <taxon>Caryophyllales</taxon>
        <taxon>Cactineae</taxon>
        <taxon>Cactaceae</taxon>
        <taxon>Opuntioideae</taxon>
        <taxon>Opuntia</taxon>
    </lineage>
</organism>
<accession>A0A7C9CLY7</accession>
<sequence>MTVEERRVAANTKALIQLWRQLLPDQPELGVPFNHIPQLVLELNHHLSNIAFHHLTDHLLRIQVTEIHHLGTGIPLIEVPFLNTVPNLLQHPRTQPLLFPHHLQHLLIDAMWQQAWLGVLNPPLVIPLLSPHILHHLLVCHISVHLNRLCLGQQSHIDTP</sequence>
<protein>
    <submittedName>
        <fullName evidence="1">Uncharacterized protein</fullName>
    </submittedName>
</protein>
<dbReference type="EMBL" id="GISG01017979">
    <property type="protein sequence ID" value="MBA4617828.1"/>
    <property type="molecule type" value="Transcribed_RNA"/>
</dbReference>
<dbReference type="AlphaFoldDB" id="A0A7C9CLY7"/>
<reference evidence="1" key="2">
    <citation type="submission" date="2020-07" db="EMBL/GenBank/DDBJ databases">
        <authorList>
            <person name="Vera ALvarez R."/>
            <person name="Arias-Moreno D.M."/>
            <person name="Jimenez-Jacinto V."/>
            <person name="Jimenez-Bremont J.F."/>
            <person name="Swaminathan K."/>
            <person name="Moose S.P."/>
            <person name="Guerrero-Gonzalez M.L."/>
            <person name="Marino-Ramirez L."/>
            <person name="Landsman D."/>
            <person name="Rodriguez-Kessler M."/>
            <person name="Delgado-Sanchez P."/>
        </authorList>
    </citation>
    <scope>NUCLEOTIDE SEQUENCE</scope>
    <source>
        <tissue evidence="1">Cladode</tissue>
    </source>
</reference>
<name>A0A7C9CLY7_OPUST</name>